<evidence type="ECO:0000256" key="8">
    <source>
        <dbReference type="RuleBase" id="RU362042"/>
    </source>
</evidence>
<evidence type="ECO:0000256" key="1">
    <source>
        <dbReference type="ARBA" id="ARBA00000677"/>
    </source>
</evidence>
<feature type="domain" description="Peptidase S26" evidence="9">
    <location>
        <begin position="9"/>
        <end position="166"/>
    </location>
</feature>
<protein>
    <recommendedName>
        <fullName evidence="4 8">Signal peptidase I</fullName>
        <ecNumber evidence="4 8">3.4.21.89</ecNumber>
    </recommendedName>
</protein>
<dbReference type="Pfam" id="PF10502">
    <property type="entry name" value="Peptidase_S26"/>
    <property type="match status" value="1"/>
</dbReference>
<dbReference type="GO" id="GO:0006465">
    <property type="term" value="P:signal peptide processing"/>
    <property type="evidence" value="ECO:0007669"/>
    <property type="project" value="InterPro"/>
</dbReference>
<dbReference type="CDD" id="cd06530">
    <property type="entry name" value="S26_SPase_I"/>
    <property type="match status" value="1"/>
</dbReference>
<feature type="transmembrane region" description="Helical" evidence="8">
    <location>
        <begin position="12"/>
        <end position="29"/>
    </location>
</feature>
<keyword evidence="6 8" id="KW-0378">Hydrolase</keyword>
<name>A0A267MMC0_9FIRM</name>
<comment type="subcellular location">
    <subcellularLocation>
        <location evidence="2">Cell membrane</location>
        <topology evidence="2">Single-pass type II membrane protein</topology>
    </subcellularLocation>
    <subcellularLocation>
        <location evidence="8">Membrane</location>
        <topology evidence="8">Single-pass type II membrane protein</topology>
    </subcellularLocation>
</comment>
<evidence type="ECO:0000313" key="10">
    <source>
        <dbReference type="EMBL" id="PAB60751.1"/>
    </source>
</evidence>
<evidence type="ECO:0000256" key="4">
    <source>
        <dbReference type="ARBA" id="ARBA00013208"/>
    </source>
</evidence>
<evidence type="ECO:0000256" key="3">
    <source>
        <dbReference type="ARBA" id="ARBA00009370"/>
    </source>
</evidence>
<proteinExistence type="inferred from homology"/>
<dbReference type="InterPro" id="IPR019756">
    <property type="entry name" value="Pept_S26A_signal_pept_1_Ser-AS"/>
</dbReference>
<comment type="similarity">
    <text evidence="3 8">Belongs to the peptidase S26 family.</text>
</comment>
<dbReference type="Gene3D" id="2.10.109.10">
    <property type="entry name" value="Umud Fragment, subunit A"/>
    <property type="match status" value="1"/>
</dbReference>
<dbReference type="EMBL" id="NIBG01000002">
    <property type="protein sequence ID" value="PAB60751.1"/>
    <property type="molecule type" value="Genomic_DNA"/>
</dbReference>
<keyword evidence="5 8" id="KW-0645">Protease</keyword>
<feature type="active site" evidence="7">
    <location>
        <position position="85"/>
    </location>
</feature>
<evidence type="ECO:0000259" key="9">
    <source>
        <dbReference type="Pfam" id="PF10502"/>
    </source>
</evidence>
<dbReference type="AlphaFoldDB" id="A0A267MMC0"/>
<keyword evidence="8" id="KW-1133">Transmembrane helix</keyword>
<dbReference type="InterPro" id="IPR019533">
    <property type="entry name" value="Peptidase_S26"/>
</dbReference>
<dbReference type="SUPFAM" id="SSF51306">
    <property type="entry name" value="LexA/Signal peptidase"/>
    <property type="match status" value="1"/>
</dbReference>
<dbReference type="OrthoDB" id="9802919at2"/>
<dbReference type="InterPro" id="IPR000223">
    <property type="entry name" value="Pept_S26A_signal_pept_1"/>
</dbReference>
<dbReference type="EC" id="3.4.21.89" evidence="4 8"/>
<keyword evidence="8" id="KW-0812">Transmembrane</keyword>
<keyword evidence="8" id="KW-0472">Membrane</keyword>
<evidence type="ECO:0000313" key="11">
    <source>
        <dbReference type="Proteomes" id="UP000216024"/>
    </source>
</evidence>
<dbReference type="PANTHER" id="PTHR43390">
    <property type="entry name" value="SIGNAL PEPTIDASE I"/>
    <property type="match status" value="1"/>
</dbReference>
<evidence type="ECO:0000256" key="6">
    <source>
        <dbReference type="ARBA" id="ARBA00022801"/>
    </source>
</evidence>
<evidence type="ECO:0000256" key="5">
    <source>
        <dbReference type="ARBA" id="ARBA00022670"/>
    </source>
</evidence>
<evidence type="ECO:0000256" key="2">
    <source>
        <dbReference type="ARBA" id="ARBA00004401"/>
    </source>
</evidence>
<dbReference type="PANTHER" id="PTHR43390:SF1">
    <property type="entry name" value="CHLOROPLAST PROCESSING PEPTIDASE"/>
    <property type="match status" value="1"/>
</dbReference>
<accession>A0A267MMC0</accession>
<dbReference type="PRINTS" id="PR00727">
    <property type="entry name" value="LEADERPTASE"/>
</dbReference>
<reference evidence="10 11" key="1">
    <citation type="submission" date="2017-06" db="EMBL/GenBank/DDBJ databases">
        <title>Draft genome sequence of anaerobic fermentative bacterium Anaeromicrobium sediminis DY2726D isolated from West Pacific Ocean sediments.</title>
        <authorList>
            <person name="Zeng X."/>
        </authorList>
    </citation>
    <scope>NUCLEOTIDE SEQUENCE [LARGE SCALE GENOMIC DNA]</scope>
    <source>
        <strain evidence="10 11">DY2726D</strain>
    </source>
</reference>
<dbReference type="GO" id="GO:0009003">
    <property type="term" value="F:signal peptidase activity"/>
    <property type="evidence" value="ECO:0007669"/>
    <property type="project" value="UniProtKB-EC"/>
</dbReference>
<organism evidence="10 11">
    <name type="scientific">Anaeromicrobium sediminis</name>
    <dbReference type="NCBI Taxonomy" id="1478221"/>
    <lineage>
        <taxon>Bacteria</taxon>
        <taxon>Bacillati</taxon>
        <taxon>Bacillota</taxon>
        <taxon>Clostridia</taxon>
        <taxon>Peptostreptococcales</taxon>
        <taxon>Thermotaleaceae</taxon>
        <taxon>Anaeromicrobium</taxon>
    </lineage>
</organism>
<keyword evidence="11" id="KW-1185">Reference proteome</keyword>
<dbReference type="Proteomes" id="UP000216024">
    <property type="component" value="Unassembled WGS sequence"/>
</dbReference>
<dbReference type="InterPro" id="IPR019758">
    <property type="entry name" value="Pept_S26A_signal_pept_1_CS"/>
</dbReference>
<comment type="caution">
    <text evidence="10">The sequence shown here is derived from an EMBL/GenBank/DDBJ whole genome shotgun (WGS) entry which is preliminary data.</text>
</comment>
<dbReference type="InterPro" id="IPR036286">
    <property type="entry name" value="LexA/Signal_pep-like_sf"/>
</dbReference>
<dbReference type="NCBIfam" id="TIGR02227">
    <property type="entry name" value="sigpep_I_bact"/>
    <property type="match status" value="1"/>
</dbReference>
<gene>
    <name evidence="10" type="primary">lepB</name>
    <name evidence="10" type="ORF">CCE28_04225</name>
</gene>
<dbReference type="RefSeq" id="WP_095131285.1">
    <property type="nucleotide sequence ID" value="NZ_NIBG01000002.1"/>
</dbReference>
<dbReference type="GO" id="GO:0004252">
    <property type="term" value="F:serine-type endopeptidase activity"/>
    <property type="evidence" value="ECO:0007669"/>
    <property type="project" value="InterPro"/>
</dbReference>
<feature type="active site" evidence="7">
    <location>
        <position position="38"/>
    </location>
</feature>
<sequence>MGRLRKEIYEWLKTIVIAVVIAMVITAFVRPTLVKGYSMYPTLSPYNYLIINKVPYMIHDPEKGDIVVFKSHLKTDTGGEKDLIKRVIAVEGDQITITDGKVSVNGEMLDEKYINGEYTSGEIDAVIPEDTLFVMGDNRENSLDSRDERVGFVPTDTVRGKVLVRLYPFNKIGKVK</sequence>
<comment type="catalytic activity">
    <reaction evidence="1 8">
        <text>Cleavage of hydrophobic, N-terminal signal or leader sequences from secreted and periplasmic proteins.</text>
        <dbReference type="EC" id="3.4.21.89"/>
    </reaction>
</comment>
<dbReference type="PROSITE" id="PS00761">
    <property type="entry name" value="SPASE_I_3"/>
    <property type="match status" value="1"/>
</dbReference>
<evidence type="ECO:0000256" key="7">
    <source>
        <dbReference type="PIRSR" id="PIRSR600223-1"/>
    </source>
</evidence>
<dbReference type="GO" id="GO:0005886">
    <property type="term" value="C:plasma membrane"/>
    <property type="evidence" value="ECO:0007669"/>
    <property type="project" value="UniProtKB-SubCell"/>
</dbReference>
<dbReference type="PROSITE" id="PS00501">
    <property type="entry name" value="SPASE_I_1"/>
    <property type="match status" value="1"/>
</dbReference>